<evidence type="ECO:0000313" key="2">
    <source>
        <dbReference type="Proteomes" id="UP000256257"/>
    </source>
</evidence>
<sequence length="254" mass="28876">MKKIGIIGCGWLGSRIAEKLSGDYQIYATTTSEEKREDLERRGYHPLVVDFNDETYVELLSPWDVIGELDTIIITVPFSSKKENEDEIVKRAERVALWMQGFRGQVFLMSSTGVYPDDAKDFSENDLAAEEVVKEKIIKKAFPQTNILRLGGLMGDDRFLSKYTVSDPGAPANHIHYEDVGSVIEKMIKEQTHSELYNLVAPLHPSKREVISIQKKSPYIPEETVKGKTVSSEKLISELDFNFKFPDPRYFHPG</sequence>
<dbReference type="OrthoDB" id="751203at2"/>
<gene>
    <name evidence="1" type="ORF">DRF67_17915</name>
</gene>
<accession>A0A3D9ATK8</accession>
<dbReference type="SUPFAM" id="SSF51735">
    <property type="entry name" value="NAD(P)-binding Rossmann-fold domains"/>
    <property type="match status" value="1"/>
</dbReference>
<evidence type="ECO:0000313" key="1">
    <source>
        <dbReference type="EMBL" id="REC44206.1"/>
    </source>
</evidence>
<proteinExistence type="predicted"/>
<comment type="caution">
    <text evidence="1">The sequence shown here is derived from an EMBL/GenBank/DDBJ whole genome shotgun (WGS) entry which is preliminary data.</text>
</comment>
<reference evidence="1 2" key="1">
    <citation type="submission" date="2018-06" db="EMBL/GenBank/DDBJ databases">
        <title>Novel Chryseobacterium species.</title>
        <authorList>
            <person name="Newman J."/>
            <person name="Hugo C."/>
            <person name="Oosthuizen L."/>
            <person name="Charimba G."/>
        </authorList>
    </citation>
    <scope>NUCLEOTIDE SEQUENCE [LARGE SCALE GENOMIC DNA]</scope>
    <source>
        <strain evidence="1 2">7_F195</strain>
    </source>
</reference>
<dbReference type="AlphaFoldDB" id="A0A3D9ATK8"/>
<dbReference type="Gene3D" id="3.40.50.720">
    <property type="entry name" value="NAD(P)-binding Rossmann-like Domain"/>
    <property type="match status" value="1"/>
</dbReference>
<dbReference type="Proteomes" id="UP000256257">
    <property type="component" value="Unassembled WGS sequence"/>
</dbReference>
<organism evidence="1 2">
    <name type="scientific">Chryseobacterium pennipullorum</name>
    <dbReference type="NCBI Taxonomy" id="2258963"/>
    <lineage>
        <taxon>Bacteria</taxon>
        <taxon>Pseudomonadati</taxon>
        <taxon>Bacteroidota</taxon>
        <taxon>Flavobacteriia</taxon>
        <taxon>Flavobacteriales</taxon>
        <taxon>Weeksellaceae</taxon>
        <taxon>Chryseobacterium group</taxon>
        <taxon>Chryseobacterium</taxon>
    </lineage>
</organism>
<dbReference type="RefSeq" id="WP_115929674.1">
    <property type="nucleotide sequence ID" value="NZ_QNVV01000020.1"/>
</dbReference>
<dbReference type="EMBL" id="QNVV01000020">
    <property type="protein sequence ID" value="REC44206.1"/>
    <property type="molecule type" value="Genomic_DNA"/>
</dbReference>
<protein>
    <submittedName>
        <fullName evidence="1">Uncharacterized protein</fullName>
    </submittedName>
</protein>
<keyword evidence="2" id="KW-1185">Reference proteome</keyword>
<name>A0A3D9ATK8_9FLAO</name>
<dbReference type="InterPro" id="IPR036291">
    <property type="entry name" value="NAD(P)-bd_dom_sf"/>
</dbReference>